<keyword evidence="3" id="KW-1185">Reference proteome</keyword>
<dbReference type="EMBL" id="MARB01000033">
    <property type="protein sequence ID" value="ODJ85880.1"/>
    <property type="molecule type" value="Genomic_DNA"/>
</dbReference>
<proteinExistence type="predicted"/>
<comment type="caution">
    <text evidence="2">The sequence shown here is derived from an EMBL/GenBank/DDBJ whole genome shotgun (WGS) entry which is preliminary data.</text>
</comment>
<dbReference type="GO" id="GO:0005840">
    <property type="term" value="C:ribosome"/>
    <property type="evidence" value="ECO:0007669"/>
    <property type="project" value="TreeGrafter"/>
</dbReference>
<accession>A0A7Z0VI31</accession>
<dbReference type="Pfam" id="PF04386">
    <property type="entry name" value="SspB"/>
    <property type="match status" value="1"/>
</dbReference>
<dbReference type="GO" id="GO:0005829">
    <property type="term" value="C:cytosol"/>
    <property type="evidence" value="ECO:0007669"/>
    <property type="project" value="TreeGrafter"/>
</dbReference>
<gene>
    <name evidence="2" type="ORF">CODIS_39310</name>
</gene>
<reference evidence="2 3" key="1">
    <citation type="submission" date="2016-06" db="EMBL/GenBank/DDBJ databases">
        <title>Genome sequence of endosymbiont of Candidatus Endolucinida thiodiazotropha.</title>
        <authorList>
            <person name="Poehlein A."/>
            <person name="Koenig S."/>
            <person name="Heiden S.E."/>
            <person name="Thuermer A."/>
            <person name="Voget S."/>
            <person name="Daniel R."/>
            <person name="Markert S."/>
            <person name="Gros O."/>
            <person name="Schweder T."/>
        </authorList>
    </citation>
    <scope>NUCLEOTIDE SEQUENCE [LARGE SCALE GENOMIC DNA]</scope>
    <source>
        <strain evidence="2 3">COS</strain>
    </source>
</reference>
<dbReference type="Gene3D" id="2.30.30.220">
    <property type="entry name" value="SspB-like"/>
    <property type="match status" value="1"/>
</dbReference>
<dbReference type="InterPro" id="IPR007481">
    <property type="entry name" value="SspB"/>
</dbReference>
<dbReference type="SUPFAM" id="SSF101738">
    <property type="entry name" value="SspB-like"/>
    <property type="match status" value="1"/>
</dbReference>
<dbReference type="InterPro" id="IPR036760">
    <property type="entry name" value="SspB-like_sf"/>
</dbReference>
<evidence type="ECO:0008006" key="4">
    <source>
        <dbReference type="Google" id="ProtNLM"/>
    </source>
</evidence>
<evidence type="ECO:0000256" key="1">
    <source>
        <dbReference type="SAM" id="MobiDB-lite"/>
    </source>
</evidence>
<feature type="region of interest" description="Disordered" evidence="1">
    <location>
        <begin position="105"/>
        <end position="132"/>
    </location>
</feature>
<evidence type="ECO:0000313" key="3">
    <source>
        <dbReference type="Proteomes" id="UP000094769"/>
    </source>
</evidence>
<organism evidence="2 3">
    <name type="scientific">Candidatus Thiodiazotropha endolucinida</name>
    <dbReference type="NCBI Taxonomy" id="1655433"/>
    <lineage>
        <taxon>Bacteria</taxon>
        <taxon>Pseudomonadati</taxon>
        <taxon>Pseudomonadota</taxon>
        <taxon>Gammaproteobacteria</taxon>
        <taxon>Chromatiales</taxon>
        <taxon>Sedimenticolaceae</taxon>
        <taxon>Candidatus Thiodiazotropha</taxon>
    </lineage>
</organism>
<dbReference type="PIRSF" id="PIRSF005276">
    <property type="entry name" value="SspB"/>
    <property type="match status" value="1"/>
</dbReference>
<dbReference type="GO" id="GO:0045732">
    <property type="term" value="P:positive regulation of protein catabolic process"/>
    <property type="evidence" value="ECO:0007669"/>
    <property type="project" value="TreeGrafter"/>
</dbReference>
<dbReference type="PANTHER" id="PTHR37486:SF1">
    <property type="entry name" value="STRINGENT STARVATION PROTEIN B"/>
    <property type="match status" value="1"/>
</dbReference>
<dbReference type="Proteomes" id="UP000094769">
    <property type="component" value="Unassembled WGS sequence"/>
</dbReference>
<protein>
    <recommendedName>
        <fullName evidence="4">ClpXP protease specificity-enhancing factor</fullName>
    </recommendedName>
</protein>
<name>A0A7Z0VI31_9GAMM</name>
<dbReference type="NCBIfam" id="NF008769">
    <property type="entry name" value="PRK11798.2-5"/>
    <property type="match status" value="1"/>
</dbReference>
<dbReference type="PANTHER" id="PTHR37486">
    <property type="entry name" value="STRINGENT STARVATION PROTEIN B"/>
    <property type="match status" value="1"/>
</dbReference>
<dbReference type="AlphaFoldDB" id="A0A7Z0VI31"/>
<feature type="compositionally biased region" description="Acidic residues" evidence="1">
    <location>
        <begin position="105"/>
        <end position="118"/>
    </location>
</feature>
<evidence type="ECO:0000313" key="2">
    <source>
        <dbReference type="EMBL" id="ODJ85880.1"/>
    </source>
</evidence>
<sequence>MTDMSSNRPYLIRALYDWLVDNGTTPYLMVNTEVEGVVVPDQFVEEGRIILNVDPSAVSALELGNDWISFSARFSGKAEDILIPPAAVMGIYAKENGQGMLFPEEEVKLDDDPGDEPDPTTPGKRPSLKVVK</sequence>